<dbReference type="InterPro" id="IPR006037">
    <property type="entry name" value="RCK_C"/>
</dbReference>
<dbReference type="Pfam" id="PF02254">
    <property type="entry name" value="TrkA_N"/>
    <property type="match status" value="2"/>
</dbReference>
<keyword evidence="3" id="KW-0633">Potassium transport</keyword>
<dbReference type="PANTHER" id="PTHR43833:SF5">
    <property type="entry name" value="TRK SYSTEM POTASSIUM UPTAKE PROTEIN TRKA"/>
    <property type="match status" value="1"/>
</dbReference>
<feature type="domain" description="RCK C-terminal" evidence="8">
    <location>
        <begin position="145"/>
        <end position="229"/>
    </location>
</feature>
<dbReference type="PRINTS" id="PR00335">
    <property type="entry name" value="KUPTAKETRKA"/>
</dbReference>
<dbReference type="InterPro" id="IPR036291">
    <property type="entry name" value="NAD(P)-bd_dom_sf"/>
</dbReference>
<dbReference type="SUPFAM" id="SSF116726">
    <property type="entry name" value="TrkA C-terminal domain-like"/>
    <property type="match status" value="2"/>
</dbReference>
<evidence type="ECO:0000259" key="8">
    <source>
        <dbReference type="PROSITE" id="PS51202"/>
    </source>
</evidence>
<keyword evidence="6" id="KW-0406">Ion transport</keyword>
<dbReference type="RefSeq" id="WP_094545896.1">
    <property type="nucleotide sequence ID" value="NZ_MQWB01000001.1"/>
</dbReference>
<dbReference type="NCBIfam" id="NF007032">
    <property type="entry name" value="PRK09496.1-4"/>
    <property type="match status" value="1"/>
</dbReference>
<dbReference type="NCBIfam" id="NF007039">
    <property type="entry name" value="PRK09496.3-2"/>
    <property type="match status" value="1"/>
</dbReference>
<evidence type="ECO:0000256" key="2">
    <source>
        <dbReference type="ARBA" id="ARBA00022448"/>
    </source>
</evidence>
<dbReference type="EMBL" id="MQWB01000001">
    <property type="protein sequence ID" value="OZC02055.1"/>
    <property type="molecule type" value="Genomic_DNA"/>
</dbReference>
<evidence type="ECO:0000256" key="1">
    <source>
        <dbReference type="ARBA" id="ARBA00017378"/>
    </source>
</evidence>
<dbReference type="AlphaFoldDB" id="A0A259TWB5"/>
<dbReference type="FunCoup" id="A0A259TWB5">
    <property type="interactions" value="108"/>
</dbReference>
<dbReference type="NCBIfam" id="NF007031">
    <property type="entry name" value="PRK09496.1-2"/>
    <property type="match status" value="1"/>
</dbReference>
<proteinExistence type="predicted"/>
<dbReference type="PANTHER" id="PTHR43833">
    <property type="entry name" value="POTASSIUM CHANNEL PROTEIN 2-RELATED-RELATED"/>
    <property type="match status" value="1"/>
</dbReference>
<dbReference type="InterPro" id="IPR003148">
    <property type="entry name" value="RCK_N"/>
</dbReference>
<comment type="caution">
    <text evidence="9">The sequence shown here is derived from an EMBL/GenBank/DDBJ whole genome shotgun (WGS) entry which is preliminary data.</text>
</comment>
<dbReference type="InterPro" id="IPR006036">
    <property type="entry name" value="K_uptake_TrkA"/>
</dbReference>
<organism evidence="9 10">
    <name type="scientific">Rubricoccus marinus</name>
    <dbReference type="NCBI Taxonomy" id="716817"/>
    <lineage>
        <taxon>Bacteria</taxon>
        <taxon>Pseudomonadati</taxon>
        <taxon>Rhodothermota</taxon>
        <taxon>Rhodothermia</taxon>
        <taxon>Rhodothermales</taxon>
        <taxon>Rubricoccaceae</taxon>
        <taxon>Rubricoccus</taxon>
    </lineage>
</organism>
<protein>
    <recommendedName>
        <fullName evidence="1">Trk system potassium uptake protein TrkA</fullName>
    </recommendedName>
</protein>
<feature type="domain" description="RCK N-terminal" evidence="7">
    <location>
        <begin position="1"/>
        <end position="125"/>
    </location>
</feature>
<evidence type="ECO:0000256" key="3">
    <source>
        <dbReference type="ARBA" id="ARBA00022538"/>
    </source>
</evidence>
<dbReference type="GO" id="GO:0005886">
    <property type="term" value="C:plasma membrane"/>
    <property type="evidence" value="ECO:0007669"/>
    <property type="project" value="InterPro"/>
</dbReference>
<evidence type="ECO:0000313" key="10">
    <source>
        <dbReference type="Proteomes" id="UP000216446"/>
    </source>
</evidence>
<name>A0A259TWB5_9BACT</name>
<accession>A0A259TWB5</accession>
<feature type="domain" description="RCK C-terminal" evidence="8">
    <location>
        <begin position="379"/>
        <end position="459"/>
    </location>
</feature>
<evidence type="ECO:0000259" key="7">
    <source>
        <dbReference type="PROSITE" id="PS51201"/>
    </source>
</evidence>
<dbReference type="Gene3D" id="3.40.50.720">
    <property type="entry name" value="NAD(P)-binding Rossmann-like Domain"/>
    <property type="match status" value="2"/>
</dbReference>
<reference evidence="9 10" key="1">
    <citation type="submission" date="2016-11" db="EMBL/GenBank/DDBJ databases">
        <title>Study of marine rhodopsin-containing bacteria.</title>
        <authorList>
            <person name="Yoshizawa S."/>
            <person name="Kumagai Y."/>
            <person name="Kogure K."/>
        </authorList>
    </citation>
    <scope>NUCLEOTIDE SEQUENCE [LARGE SCALE GENOMIC DNA]</scope>
    <source>
        <strain evidence="9 10">SG-29</strain>
    </source>
</reference>
<dbReference type="InParanoid" id="A0A259TWB5"/>
<keyword evidence="2" id="KW-0813">Transport</keyword>
<keyword evidence="10" id="KW-1185">Reference proteome</keyword>
<dbReference type="Gene3D" id="3.30.70.1450">
    <property type="entry name" value="Regulator of K+ conductance, C-terminal domain"/>
    <property type="match status" value="2"/>
</dbReference>
<dbReference type="InterPro" id="IPR036721">
    <property type="entry name" value="RCK_C_sf"/>
</dbReference>
<evidence type="ECO:0000256" key="6">
    <source>
        <dbReference type="ARBA" id="ARBA00023065"/>
    </source>
</evidence>
<dbReference type="Pfam" id="PF02080">
    <property type="entry name" value="TrkA_C"/>
    <property type="match status" value="2"/>
</dbReference>
<dbReference type="SUPFAM" id="SSF51735">
    <property type="entry name" value="NAD(P)-binding Rossmann-fold domains"/>
    <property type="match status" value="2"/>
</dbReference>
<dbReference type="GO" id="GO:0015079">
    <property type="term" value="F:potassium ion transmembrane transporter activity"/>
    <property type="evidence" value="ECO:0007669"/>
    <property type="project" value="InterPro"/>
</dbReference>
<keyword evidence="5" id="KW-0520">NAD</keyword>
<feature type="domain" description="RCK N-terminal" evidence="7">
    <location>
        <begin position="234"/>
        <end position="359"/>
    </location>
</feature>
<sequence length="460" mass="48479">MRAIIVGAGDVGYDVARMLSLQRHDVTVIDTNAERVANVRETLDVLAIEGSGTSVATLHEARILDADLLVAVTDVDEVNIIASMMAERVGKSPDATVTIARVRSGEFTGDDAVMKLADFGIDHIIHPEQSTANEVISLLRRASATDVVDFCGDRVQLVGLRVDPESQVIGMTLAQLAQVGSHLAFRVMGIARGVRTIVPSGKATIQRNDQVFVLVPSGQVGQVAHLLGKEAGKLRSAMILGGTNVGARVAAGLAVRTGRGRDAFEMQVKLVESSRSRAEALAEKLEGVLVLHGDPADIDFLAREGLAETDAVVAVTADEESNLVSCLMAKHLGVKKTVALLSKSSYIPVAQTIGLDAAVSQKLAVSREVLRFLRGAHVRSVATVQGLDAEILELVADPGSRITRGPLMTLKLPSGVLVGAVVGDRVEIATGQTVVQPGTRVIVFATPERVGDVEALFAGR</sequence>
<dbReference type="PROSITE" id="PS51202">
    <property type="entry name" value="RCK_C"/>
    <property type="match status" value="2"/>
</dbReference>
<dbReference type="PROSITE" id="PS51201">
    <property type="entry name" value="RCK_N"/>
    <property type="match status" value="2"/>
</dbReference>
<evidence type="ECO:0000256" key="4">
    <source>
        <dbReference type="ARBA" id="ARBA00022958"/>
    </source>
</evidence>
<dbReference type="OrthoDB" id="9775180at2"/>
<evidence type="ECO:0000256" key="5">
    <source>
        <dbReference type="ARBA" id="ARBA00023027"/>
    </source>
</evidence>
<gene>
    <name evidence="9" type="ORF">BSZ36_03090</name>
</gene>
<dbReference type="InterPro" id="IPR050721">
    <property type="entry name" value="Trk_Ktr_HKT_K-transport"/>
</dbReference>
<dbReference type="Proteomes" id="UP000216446">
    <property type="component" value="Unassembled WGS sequence"/>
</dbReference>
<keyword evidence="4" id="KW-0630">Potassium</keyword>
<evidence type="ECO:0000313" key="9">
    <source>
        <dbReference type="EMBL" id="OZC02055.1"/>
    </source>
</evidence>